<feature type="compositionally biased region" description="Low complexity" evidence="1">
    <location>
        <begin position="89"/>
        <end position="105"/>
    </location>
</feature>
<dbReference type="Gene3D" id="3.10.450.50">
    <property type="match status" value="1"/>
</dbReference>
<reference evidence="2" key="1">
    <citation type="submission" date="2024-02" db="EMBL/GenBank/DDBJ databases">
        <authorList>
            <consortium name="ELIXIR-Norway"/>
            <consortium name="Elixir Norway"/>
        </authorList>
    </citation>
    <scope>NUCLEOTIDE SEQUENCE</scope>
</reference>
<feature type="region of interest" description="Disordered" evidence="1">
    <location>
        <begin position="35"/>
        <end position="123"/>
    </location>
</feature>
<dbReference type="EMBL" id="OZ019901">
    <property type="protein sequence ID" value="CAK9236667.1"/>
    <property type="molecule type" value="Genomic_DNA"/>
</dbReference>
<dbReference type="PANTHER" id="PTHR31094:SF2">
    <property type="entry name" value="RIKEN CDNA 2310061I04 GENE"/>
    <property type="match status" value="1"/>
</dbReference>
<dbReference type="Proteomes" id="UP001497512">
    <property type="component" value="Chromosome 9"/>
</dbReference>
<evidence type="ECO:0000313" key="2">
    <source>
        <dbReference type="EMBL" id="CAK9236667.1"/>
    </source>
</evidence>
<feature type="region of interest" description="Disordered" evidence="1">
    <location>
        <begin position="191"/>
        <end position="218"/>
    </location>
</feature>
<dbReference type="InterPro" id="IPR018790">
    <property type="entry name" value="DUF2358"/>
</dbReference>
<gene>
    <name evidence="2" type="ORF">CSSPTR1EN2_LOCUS23067</name>
</gene>
<evidence type="ECO:0000256" key="1">
    <source>
        <dbReference type="SAM" id="MobiDB-lite"/>
    </source>
</evidence>
<dbReference type="SUPFAM" id="SSF54427">
    <property type="entry name" value="NTF2-like"/>
    <property type="match status" value="1"/>
</dbReference>
<name>A0ABP0V550_9BRYO</name>
<dbReference type="InterPro" id="IPR032710">
    <property type="entry name" value="NTF2-like_dom_sf"/>
</dbReference>
<sequence>MVGSSSLLLLHGPNPVPLMATHTCALGPDGVPSVHISSVPSPPTSSVSSLRIFVRSSRDRSPAAQRHRRRVLTSERAAVPVGLPPLSPSPTSSPSVSGSGSYGLSRSKKPEGGRRSSSLKYGGHSSNVKFEAAKVKTMSVDLEIVEKEAFQPHLGWPFSNAEAHDFQTLDSVEINSRDLETLFLKSQEQGLAAGEDDQEVVSRPGGGLYSSWSQPPRRVDEEEDGFTPMLLVASQSTPPPRQKQESSERDNFYANCGSAIRILREELPCLFFKDLSFDIYRDDVVFQDPMNTFKGIDNYKLIFWALRFHGRIFFKALWVDIIRVWQPSDNVIMVRWTVHGIPRVPWEAQGHFDGTSEYKLDKDGRIYEHKVDNVIMNSPPKFQPRSVMDLVRAVGGNTTPTPSFFQRAGIFCQLLSCYLQQCTWVRFYWALSSTLALKTSSGDGCNEMVPSLNP</sequence>
<keyword evidence="3" id="KW-1185">Reference proteome</keyword>
<protein>
    <submittedName>
        <fullName evidence="2">Uncharacterized protein</fullName>
    </submittedName>
</protein>
<dbReference type="PANTHER" id="PTHR31094">
    <property type="entry name" value="RIKEN CDNA 2310061I04 GENE"/>
    <property type="match status" value="1"/>
</dbReference>
<dbReference type="Pfam" id="PF10184">
    <property type="entry name" value="DUF2358"/>
    <property type="match status" value="1"/>
</dbReference>
<accession>A0ABP0V550</accession>
<organism evidence="2 3">
    <name type="scientific">Sphagnum troendelagicum</name>
    <dbReference type="NCBI Taxonomy" id="128251"/>
    <lineage>
        <taxon>Eukaryota</taxon>
        <taxon>Viridiplantae</taxon>
        <taxon>Streptophyta</taxon>
        <taxon>Embryophyta</taxon>
        <taxon>Bryophyta</taxon>
        <taxon>Sphagnophytina</taxon>
        <taxon>Sphagnopsida</taxon>
        <taxon>Sphagnales</taxon>
        <taxon>Sphagnaceae</taxon>
        <taxon>Sphagnum</taxon>
    </lineage>
</organism>
<evidence type="ECO:0000313" key="3">
    <source>
        <dbReference type="Proteomes" id="UP001497512"/>
    </source>
</evidence>
<feature type="compositionally biased region" description="Low complexity" evidence="1">
    <location>
        <begin position="35"/>
        <end position="49"/>
    </location>
</feature>
<proteinExistence type="predicted"/>